<dbReference type="PRINTS" id="PR00722">
    <property type="entry name" value="CHYMOTRYPSIN"/>
</dbReference>
<evidence type="ECO:0000313" key="5">
    <source>
        <dbReference type="Proteomes" id="UP000603457"/>
    </source>
</evidence>
<dbReference type="Proteomes" id="UP000603457">
    <property type="component" value="Unassembled WGS sequence"/>
</dbReference>
<proteinExistence type="predicted"/>
<dbReference type="Pfam" id="PF00089">
    <property type="entry name" value="Trypsin"/>
    <property type="match status" value="1"/>
</dbReference>
<comment type="caution">
    <text evidence="4">The sequence shown here is derived from an EMBL/GenBank/DDBJ whole genome shotgun (WGS) entry which is preliminary data.</text>
</comment>
<feature type="domain" description="Peptidase S1" evidence="3">
    <location>
        <begin position="89"/>
        <end position="298"/>
    </location>
</feature>
<dbReference type="Gene3D" id="2.40.10.10">
    <property type="entry name" value="Trypsin-like serine proteases"/>
    <property type="match status" value="2"/>
</dbReference>
<keyword evidence="1" id="KW-0732">Signal</keyword>
<dbReference type="InterPro" id="IPR001254">
    <property type="entry name" value="Trypsin_dom"/>
</dbReference>
<name>A0ABR8FU77_9NOSO</name>
<dbReference type="RefSeq" id="WP_190967576.1">
    <property type="nucleotide sequence ID" value="NZ_JACJTB010000009.1"/>
</dbReference>
<dbReference type="InterPro" id="IPR001314">
    <property type="entry name" value="Peptidase_S1A"/>
</dbReference>
<dbReference type="SUPFAM" id="SSF50494">
    <property type="entry name" value="Trypsin-like serine proteases"/>
    <property type="match status" value="1"/>
</dbReference>
<gene>
    <name evidence="4" type="ORF">H6G74_10360</name>
</gene>
<sequence>MNNKSVLFISGVVGVMTLGVWFSVEAQVKKQPATTTAPTLEKVDQLVLQHDGKPFKPSELEQSNKPIKKGTRGTVGRDDRLPMLSNNYPWSTVGRIVGESNSQTYTCTGTLIDEDIVLTNAHCVVDPKTGKVADRVAFLPNVVDGRYQDRAYAVQYLAGTHFQDQNAAANDWAVIKIDRPLGRKYGYLGWKSLPSTTLVRNEKKYFFVGYSGDYPQAETEKFWGLTAGQGWTAGFQAGCSIVDEQSNILLHDCDTAGGSSGGPIIASIGGEPYIVALNNAEIKDSSTGKGIINLAVKISFLDRLFGKK</sequence>
<accession>A0ABR8FU77</accession>
<reference evidence="4 5" key="1">
    <citation type="journal article" date="2020" name="ISME J.">
        <title>Comparative genomics reveals insights into cyanobacterial evolution and habitat adaptation.</title>
        <authorList>
            <person name="Chen M.Y."/>
            <person name="Teng W.K."/>
            <person name="Zhao L."/>
            <person name="Hu C.X."/>
            <person name="Zhou Y.K."/>
            <person name="Han B.P."/>
            <person name="Song L.R."/>
            <person name="Shu W.S."/>
        </authorList>
    </citation>
    <scope>NUCLEOTIDE SEQUENCE [LARGE SCALE GENOMIC DNA]</scope>
    <source>
        <strain evidence="4 5">FACHB-130</strain>
    </source>
</reference>
<protein>
    <submittedName>
        <fullName evidence="4">Trypsin-like peptidase domain-containing protein</fullName>
    </submittedName>
</protein>
<dbReference type="EMBL" id="JACJTB010000009">
    <property type="protein sequence ID" value="MBD2594729.1"/>
    <property type="molecule type" value="Genomic_DNA"/>
</dbReference>
<dbReference type="InterPro" id="IPR050966">
    <property type="entry name" value="Glutamyl_endopeptidase"/>
</dbReference>
<dbReference type="InterPro" id="IPR009003">
    <property type="entry name" value="Peptidase_S1_PA"/>
</dbReference>
<evidence type="ECO:0000259" key="3">
    <source>
        <dbReference type="Pfam" id="PF00089"/>
    </source>
</evidence>
<dbReference type="PANTHER" id="PTHR15462">
    <property type="entry name" value="SERINE PROTEASE"/>
    <property type="match status" value="1"/>
</dbReference>
<keyword evidence="5" id="KW-1185">Reference proteome</keyword>
<evidence type="ECO:0000256" key="1">
    <source>
        <dbReference type="ARBA" id="ARBA00022729"/>
    </source>
</evidence>
<dbReference type="PANTHER" id="PTHR15462:SF8">
    <property type="entry name" value="SERINE PROTEASE"/>
    <property type="match status" value="1"/>
</dbReference>
<feature type="region of interest" description="Disordered" evidence="2">
    <location>
        <begin position="54"/>
        <end position="81"/>
    </location>
</feature>
<evidence type="ECO:0000256" key="2">
    <source>
        <dbReference type="SAM" id="MobiDB-lite"/>
    </source>
</evidence>
<evidence type="ECO:0000313" key="4">
    <source>
        <dbReference type="EMBL" id="MBD2594729.1"/>
    </source>
</evidence>
<organism evidence="4 5">
    <name type="scientific">Nostoc spongiaeforme FACHB-130</name>
    <dbReference type="NCBI Taxonomy" id="1357510"/>
    <lineage>
        <taxon>Bacteria</taxon>
        <taxon>Bacillati</taxon>
        <taxon>Cyanobacteriota</taxon>
        <taxon>Cyanophyceae</taxon>
        <taxon>Nostocales</taxon>
        <taxon>Nostocaceae</taxon>
        <taxon>Nostoc</taxon>
    </lineage>
</organism>
<dbReference type="InterPro" id="IPR043504">
    <property type="entry name" value="Peptidase_S1_PA_chymotrypsin"/>
</dbReference>